<feature type="domain" description="Solute-binding protein family 3/N-terminal" evidence="2">
    <location>
        <begin position="45"/>
        <end position="272"/>
    </location>
</feature>
<keyword evidence="1" id="KW-0732">Signal</keyword>
<evidence type="ECO:0000313" key="4">
    <source>
        <dbReference type="Proteomes" id="UP000283855"/>
    </source>
</evidence>
<dbReference type="RefSeq" id="WP_008144363.1">
    <property type="nucleotide sequence ID" value="NZ_CABJGD010000022.1"/>
</dbReference>
<dbReference type="AlphaFoldDB" id="A0A413SY53"/>
<dbReference type="EMBL" id="QSFT01000022">
    <property type="protein sequence ID" value="RHA74582.1"/>
    <property type="molecule type" value="Genomic_DNA"/>
</dbReference>
<dbReference type="GeneID" id="78403942"/>
<dbReference type="InterPro" id="IPR001638">
    <property type="entry name" value="Solute-binding_3/MltF_N"/>
</dbReference>
<protein>
    <submittedName>
        <fullName evidence="3">Glutamine ABC transporter substrate-binding protein</fullName>
    </submittedName>
</protein>
<evidence type="ECO:0000256" key="1">
    <source>
        <dbReference type="ARBA" id="ARBA00022729"/>
    </source>
</evidence>
<dbReference type="Gene3D" id="3.40.190.10">
    <property type="entry name" value="Periplasmic binding protein-like II"/>
    <property type="match status" value="2"/>
</dbReference>
<dbReference type="Proteomes" id="UP000283855">
    <property type="component" value="Unassembled WGS sequence"/>
</dbReference>
<gene>
    <name evidence="3" type="ORF">DW921_10270</name>
</gene>
<dbReference type="Pfam" id="PF00497">
    <property type="entry name" value="SBP_bac_3"/>
    <property type="match status" value="1"/>
</dbReference>
<comment type="caution">
    <text evidence="3">The sequence shown here is derived from an EMBL/GenBank/DDBJ whole genome shotgun (WGS) entry which is preliminary data.</text>
</comment>
<dbReference type="CDD" id="cd01009">
    <property type="entry name" value="PBP2_YfhD_N"/>
    <property type="match status" value="1"/>
</dbReference>
<dbReference type="SMART" id="SM00062">
    <property type="entry name" value="PBPb"/>
    <property type="match status" value="1"/>
</dbReference>
<dbReference type="PANTHER" id="PTHR35936">
    <property type="entry name" value="MEMBRANE-BOUND LYTIC MUREIN TRANSGLYCOSYLASE F"/>
    <property type="match status" value="1"/>
</dbReference>
<proteinExistence type="predicted"/>
<name>A0A413SY53_9BACT</name>
<organism evidence="3 4">
    <name type="scientific">Phocaeicola coprophilus</name>
    <dbReference type="NCBI Taxonomy" id="387090"/>
    <lineage>
        <taxon>Bacteria</taxon>
        <taxon>Pseudomonadati</taxon>
        <taxon>Bacteroidota</taxon>
        <taxon>Bacteroidia</taxon>
        <taxon>Bacteroidales</taxon>
        <taxon>Bacteroidaceae</taxon>
        <taxon>Phocaeicola</taxon>
    </lineage>
</organism>
<sequence length="272" mass="31108">MPRKRISYWLLAGIVIAVILLCTQPEAQEPPATLRDYPEIKQSGILRAVTEYNAISYHVSGDTIQGFDYELLHAFAKEKGLQLEIIPEMSFDKRLQMISDGKCDILATGTIITTRSKHSLLFTHTLQLSKQVLVQRKKEEGKDSMYIKSQLDLAHKTLHVIKHSPTLLRIHNLMEEIADTIYVKQVTQYGPEQLLAMVAEGDIDYAVCDEHIAKASIKDFPNLDINTDISFTQFYAWGVGKYAPILLDSLNSWLDTYTESKEYKQLYNKYFN</sequence>
<accession>A0A413SY53</accession>
<evidence type="ECO:0000313" key="3">
    <source>
        <dbReference type="EMBL" id="RHA74582.1"/>
    </source>
</evidence>
<dbReference type="SUPFAM" id="SSF53850">
    <property type="entry name" value="Periplasmic binding protein-like II"/>
    <property type="match status" value="1"/>
</dbReference>
<dbReference type="PANTHER" id="PTHR35936:SF19">
    <property type="entry name" value="AMINO-ACID-BINDING PROTEIN YXEM-RELATED"/>
    <property type="match status" value="1"/>
</dbReference>
<evidence type="ECO:0000259" key="2">
    <source>
        <dbReference type="SMART" id="SM00062"/>
    </source>
</evidence>
<reference evidence="3 4" key="1">
    <citation type="submission" date="2018-08" db="EMBL/GenBank/DDBJ databases">
        <title>A genome reference for cultivated species of the human gut microbiota.</title>
        <authorList>
            <person name="Zou Y."/>
            <person name="Xue W."/>
            <person name="Luo G."/>
        </authorList>
    </citation>
    <scope>NUCLEOTIDE SEQUENCE [LARGE SCALE GENOMIC DNA]</scope>
    <source>
        <strain evidence="3 4">AM42-38</strain>
    </source>
</reference>